<reference evidence="2" key="1">
    <citation type="journal article" date="2002" name="Nature">
        <title>The genome sequence and structure of rice chromosome 1.</title>
        <authorList>
            <person name="Sasaki T."/>
            <person name="Matsumoto T."/>
            <person name="Yamamoto K."/>
            <person name="Sakata K."/>
            <person name="Baba T."/>
            <person name="Katayose Y."/>
            <person name="Wu J."/>
            <person name="Niimura Y."/>
            <person name="Cheng Z."/>
            <person name="Nagamura Y."/>
            <person name="Antonio B.A."/>
            <person name="Kanamori H."/>
            <person name="Hosokawa S."/>
            <person name="Masukawa M."/>
            <person name="Arikawa K."/>
            <person name="Chiden Y."/>
            <person name="Hayashi M."/>
            <person name="Okamoto M."/>
            <person name="Ando T."/>
            <person name="Aoki H."/>
            <person name="Arita K."/>
            <person name="Hamada M."/>
            <person name="Harada C."/>
            <person name="Hijishita S."/>
            <person name="Honda M."/>
            <person name="Ichikawa Y."/>
            <person name="Idonuma A."/>
            <person name="Iijima M."/>
            <person name="Ikeda M."/>
            <person name="Ikeno M."/>
            <person name="Itoh S."/>
            <person name="Itoh T."/>
            <person name="Itoh Y."/>
            <person name="Itoh Y."/>
            <person name="Iwabuchi A."/>
            <person name="Kamiya K."/>
            <person name="Karasawa W."/>
            <person name="Katagiri S."/>
            <person name="Kikuta A."/>
            <person name="Kobayashi N."/>
            <person name="Kono I."/>
            <person name="Machita K."/>
            <person name="Maehara T."/>
            <person name="Mizuno H."/>
            <person name="Mizubayashi T."/>
            <person name="Mukai Y."/>
            <person name="Nagasaki H."/>
            <person name="Nakashima M."/>
            <person name="Nakama Y."/>
            <person name="Nakamichi Y."/>
            <person name="Nakamura M."/>
            <person name="Namiki N."/>
            <person name="Negishi M."/>
            <person name="Ohta I."/>
            <person name="Ono N."/>
            <person name="Saji S."/>
            <person name="Sakai K."/>
            <person name="Shibata M."/>
            <person name="Shimokawa T."/>
            <person name="Shomura A."/>
            <person name="Song J."/>
            <person name="Takazaki Y."/>
            <person name="Terasawa K."/>
            <person name="Tsuji K."/>
            <person name="Waki K."/>
            <person name="Yamagata H."/>
            <person name="Yamane H."/>
            <person name="Yoshiki S."/>
            <person name="Yoshihara R."/>
            <person name="Yukawa K."/>
            <person name="Zhong H."/>
            <person name="Iwama H."/>
            <person name="Endo T."/>
            <person name="Ito H."/>
            <person name="Hahn J.H."/>
            <person name="Kim H.I."/>
            <person name="Eun M.Y."/>
            <person name="Yano M."/>
            <person name="Jiang J."/>
            <person name="Gojobori T."/>
        </authorList>
    </citation>
    <scope>NUCLEOTIDE SEQUENCE [LARGE SCALE GENOMIC DNA]</scope>
</reference>
<accession>Q657H1</accession>
<name>Q657H1_ORYSJ</name>
<dbReference type="EMBL" id="AP003211">
    <property type="protein sequence ID" value="BAD45049.1"/>
    <property type="molecule type" value="Genomic_DNA"/>
</dbReference>
<sequence length="61" mass="6792">MNPILSCPTEPASHLHDASGSHHVPRATAGMGYREEYDYVFKDMLIRGSGMGKLNLQFARE</sequence>
<gene>
    <name evidence="2" type="primary">OSJNBa0011P19.16</name>
</gene>
<proteinExistence type="predicted"/>
<evidence type="ECO:0000313" key="2">
    <source>
        <dbReference type="EMBL" id="BAD45049.1"/>
    </source>
</evidence>
<dbReference type="Proteomes" id="UP000817658">
    <property type="component" value="Chromosome 1"/>
</dbReference>
<feature type="region of interest" description="Disordered" evidence="1">
    <location>
        <begin position="1"/>
        <end position="27"/>
    </location>
</feature>
<organism evidence="2">
    <name type="scientific">Oryza sativa subsp. japonica</name>
    <name type="common">Rice</name>
    <dbReference type="NCBI Taxonomy" id="39947"/>
    <lineage>
        <taxon>Eukaryota</taxon>
        <taxon>Viridiplantae</taxon>
        <taxon>Streptophyta</taxon>
        <taxon>Embryophyta</taxon>
        <taxon>Tracheophyta</taxon>
        <taxon>Spermatophyta</taxon>
        <taxon>Magnoliopsida</taxon>
        <taxon>Liliopsida</taxon>
        <taxon>Poales</taxon>
        <taxon>Poaceae</taxon>
        <taxon>BOP clade</taxon>
        <taxon>Oryzoideae</taxon>
        <taxon>Oryzeae</taxon>
        <taxon>Oryzinae</taxon>
        <taxon>Oryza</taxon>
        <taxon>Oryza sativa</taxon>
    </lineage>
</organism>
<dbReference type="AlphaFoldDB" id="Q657H1"/>
<protein>
    <submittedName>
        <fullName evidence="2">Uncharacterized protein</fullName>
    </submittedName>
</protein>
<evidence type="ECO:0000256" key="1">
    <source>
        <dbReference type="SAM" id="MobiDB-lite"/>
    </source>
</evidence>